<name>X1IT67_9ZZZZ</name>
<dbReference type="Pfam" id="PF00571">
    <property type="entry name" value="CBS"/>
    <property type="match status" value="2"/>
</dbReference>
<feature type="non-terminal residue" evidence="3">
    <location>
        <position position="143"/>
    </location>
</feature>
<organism evidence="3">
    <name type="scientific">marine sediment metagenome</name>
    <dbReference type="NCBI Taxonomy" id="412755"/>
    <lineage>
        <taxon>unclassified sequences</taxon>
        <taxon>metagenomes</taxon>
        <taxon>ecological metagenomes</taxon>
    </lineage>
</organism>
<reference evidence="3" key="1">
    <citation type="journal article" date="2014" name="Front. Microbiol.">
        <title>High frequency of phylogenetically diverse reductive dehalogenase-homologous genes in deep subseafloor sedimentary metagenomes.</title>
        <authorList>
            <person name="Kawai M."/>
            <person name="Futagami T."/>
            <person name="Toyoda A."/>
            <person name="Takaki Y."/>
            <person name="Nishi S."/>
            <person name="Hori S."/>
            <person name="Arai W."/>
            <person name="Tsubouchi T."/>
            <person name="Morono Y."/>
            <person name="Uchiyama I."/>
            <person name="Ito T."/>
            <person name="Fujiyama A."/>
            <person name="Inagaki F."/>
            <person name="Takami H."/>
        </authorList>
    </citation>
    <scope>NUCLEOTIDE SEQUENCE</scope>
    <source>
        <strain evidence="3">Expedition CK06-06</strain>
    </source>
</reference>
<dbReference type="PANTHER" id="PTHR48108">
    <property type="entry name" value="CBS DOMAIN-CONTAINING PROTEIN CBSX2, CHLOROPLASTIC"/>
    <property type="match status" value="1"/>
</dbReference>
<dbReference type="PROSITE" id="PS51371">
    <property type="entry name" value="CBS"/>
    <property type="match status" value="2"/>
</dbReference>
<feature type="domain" description="CBS" evidence="2">
    <location>
        <begin position="9"/>
        <end position="66"/>
    </location>
</feature>
<dbReference type="PANTHER" id="PTHR48108:SF26">
    <property type="entry name" value="CBS DOMAIN-CONTAINING PROTEIN DDB_G0289609"/>
    <property type="match status" value="1"/>
</dbReference>
<gene>
    <name evidence="3" type="ORF">S03H2_29050</name>
</gene>
<dbReference type="EMBL" id="BARU01017521">
    <property type="protein sequence ID" value="GAH60723.1"/>
    <property type="molecule type" value="Genomic_DNA"/>
</dbReference>
<dbReference type="InterPro" id="IPR046342">
    <property type="entry name" value="CBS_dom_sf"/>
</dbReference>
<evidence type="ECO:0000256" key="1">
    <source>
        <dbReference type="ARBA" id="ARBA00022737"/>
    </source>
</evidence>
<dbReference type="InterPro" id="IPR051462">
    <property type="entry name" value="CBS_domain-containing"/>
</dbReference>
<protein>
    <recommendedName>
        <fullName evidence="2">CBS domain-containing protein</fullName>
    </recommendedName>
</protein>
<evidence type="ECO:0000259" key="2">
    <source>
        <dbReference type="PROSITE" id="PS51371"/>
    </source>
</evidence>
<accession>X1IT67</accession>
<dbReference type="InterPro" id="IPR000644">
    <property type="entry name" value="CBS_dom"/>
</dbReference>
<dbReference type="SMART" id="SM00116">
    <property type="entry name" value="CBS"/>
    <property type="match status" value="2"/>
</dbReference>
<dbReference type="SUPFAM" id="SSF54631">
    <property type="entry name" value="CBS-domain pair"/>
    <property type="match status" value="1"/>
</dbReference>
<dbReference type="Gene3D" id="3.10.580.10">
    <property type="entry name" value="CBS-domain"/>
    <property type="match status" value="1"/>
</dbReference>
<feature type="domain" description="CBS" evidence="2">
    <location>
        <begin position="97"/>
        <end position="143"/>
    </location>
</feature>
<keyword evidence="1" id="KW-0677">Repeat</keyword>
<evidence type="ECO:0000313" key="3">
    <source>
        <dbReference type="EMBL" id="GAH60723.1"/>
    </source>
</evidence>
<sequence length="143" mass="16007">MKAKVKDFMTKKVVTIGREITVKEIAHIFLTHTFDLLPVVDKKNNLLGVIAKKDLLSPFVPEYFDLLEDIGFISDFGSLETVPGAILENLLVAEDIMRESPVTVDEEASCFKALALMASHDIRHLPVVEKRKLMGIVSRTDIL</sequence>
<dbReference type="AlphaFoldDB" id="X1IT67"/>
<comment type="caution">
    <text evidence="3">The sequence shown here is derived from an EMBL/GenBank/DDBJ whole genome shotgun (WGS) entry which is preliminary data.</text>
</comment>
<proteinExistence type="predicted"/>